<proteinExistence type="predicted"/>
<protein>
    <submittedName>
        <fullName evidence="1">Uncharacterized protein</fullName>
    </submittedName>
</protein>
<evidence type="ECO:0000313" key="1">
    <source>
        <dbReference type="EMBL" id="KAG8155970.1"/>
    </source>
</evidence>
<name>A0AAV6TDH3_9ARAC</name>
<dbReference type="AlphaFoldDB" id="A0AAV6TDH3"/>
<dbReference type="EMBL" id="JAFNEN010006426">
    <property type="protein sequence ID" value="KAG8155970.1"/>
    <property type="molecule type" value="Genomic_DNA"/>
</dbReference>
<reference evidence="1 2" key="1">
    <citation type="journal article" date="2022" name="Nat. Ecol. Evol.">
        <title>A masculinizing supergene underlies an exaggerated male reproductive morph in a spider.</title>
        <authorList>
            <person name="Hendrickx F."/>
            <person name="De Corte Z."/>
            <person name="Sonet G."/>
            <person name="Van Belleghem S.M."/>
            <person name="Kostlbacher S."/>
            <person name="Vangestel C."/>
        </authorList>
    </citation>
    <scope>NUCLEOTIDE SEQUENCE [LARGE SCALE GENOMIC DNA]</scope>
    <source>
        <strain evidence="1">W744_W776</strain>
    </source>
</reference>
<organism evidence="1 2">
    <name type="scientific">Oedothorax gibbosus</name>
    <dbReference type="NCBI Taxonomy" id="931172"/>
    <lineage>
        <taxon>Eukaryota</taxon>
        <taxon>Metazoa</taxon>
        <taxon>Ecdysozoa</taxon>
        <taxon>Arthropoda</taxon>
        <taxon>Chelicerata</taxon>
        <taxon>Arachnida</taxon>
        <taxon>Araneae</taxon>
        <taxon>Araneomorphae</taxon>
        <taxon>Entelegynae</taxon>
        <taxon>Araneoidea</taxon>
        <taxon>Linyphiidae</taxon>
        <taxon>Erigoninae</taxon>
        <taxon>Oedothorax</taxon>
    </lineage>
</organism>
<accession>A0AAV6TDH3</accession>
<dbReference type="Proteomes" id="UP000827092">
    <property type="component" value="Unassembled WGS sequence"/>
</dbReference>
<comment type="caution">
    <text evidence="1">The sequence shown here is derived from an EMBL/GenBank/DDBJ whole genome shotgun (WGS) entry which is preliminary data.</text>
</comment>
<sequence length="105" mass="11359">MVSIVYPLTQILRRFAASTATASTRVPLASSVRQVHHLSSNVCAQTPPLPQVDCGGFYVRPPRGTDPTAAASAGLYFLSPPGYSRPIDSRLLFRTPCRVSRRSGE</sequence>
<evidence type="ECO:0000313" key="2">
    <source>
        <dbReference type="Proteomes" id="UP000827092"/>
    </source>
</evidence>
<keyword evidence="2" id="KW-1185">Reference proteome</keyword>
<gene>
    <name evidence="1" type="ORF">JTE90_027746</name>
</gene>